<accession>A0A7C9LGM9</accession>
<dbReference type="AlphaFoldDB" id="A0A7C9LGM9"/>
<reference evidence="4 5" key="1">
    <citation type="submission" date="2019-12" db="EMBL/GenBank/DDBJ databases">
        <authorList>
            <person name="Xu J."/>
        </authorList>
    </citation>
    <scope>NUCLEOTIDE SEQUENCE [LARGE SCALE GENOMIC DNA]</scope>
    <source>
        <strain evidence="4 5">HX-5-24</strain>
    </source>
</reference>
<dbReference type="Pfam" id="PF13511">
    <property type="entry name" value="DUF4124"/>
    <property type="match status" value="1"/>
</dbReference>
<dbReference type="EMBL" id="WOXT01000001">
    <property type="protein sequence ID" value="MUV13320.1"/>
    <property type="molecule type" value="Genomic_DNA"/>
</dbReference>
<evidence type="ECO:0000313" key="5">
    <source>
        <dbReference type="Proteomes" id="UP000479692"/>
    </source>
</evidence>
<feature type="chain" id="PRO_5028948484" evidence="2">
    <location>
        <begin position="27"/>
        <end position="214"/>
    </location>
</feature>
<evidence type="ECO:0000313" key="4">
    <source>
        <dbReference type="EMBL" id="MUV13320.1"/>
    </source>
</evidence>
<proteinExistence type="predicted"/>
<keyword evidence="5" id="KW-1185">Reference proteome</keyword>
<dbReference type="RefSeq" id="WP_156640439.1">
    <property type="nucleotide sequence ID" value="NZ_WOXT01000001.1"/>
</dbReference>
<dbReference type="InterPro" id="IPR025392">
    <property type="entry name" value="DUF4124"/>
</dbReference>
<feature type="signal peptide" evidence="2">
    <location>
        <begin position="1"/>
        <end position="26"/>
    </location>
</feature>
<evidence type="ECO:0000256" key="2">
    <source>
        <dbReference type="SAM" id="SignalP"/>
    </source>
</evidence>
<comment type="caution">
    <text evidence="4">The sequence shown here is derived from an EMBL/GenBank/DDBJ whole genome shotgun (WGS) entry which is preliminary data.</text>
</comment>
<name>A0A7C9LGM9_9GAMM</name>
<feature type="compositionally biased region" description="Basic and acidic residues" evidence="1">
    <location>
        <begin position="46"/>
        <end position="58"/>
    </location>
</feature>
<sequence length="214" mass="23733">MARSSRIAVLLIAGLAALGTQRLTHAQDVTIYRCVDAKGHLTLRDTPCAKDQKQEARTMTRPQDAPRKSTRPAATEAPPTRDVADTQVASRETYLAPPRPLYECITPDGMAYTSDTSDGNPRWVPLWTLGYPSRGLIGSNFSGPTFIGPNTYGAGTYVRDTCYMLPPADVCARTRDRRDEIRKRFFNAQPSERDVLRVEERSLNARLDNDCGGQ</sequence>
<feature type="domain" description="DUF4124" evidence="3">
    <location>
        <begin position="30"/>
        <end position="72"/>
    </location>
</feature>
<protein>
    <submittedName>
        <fullName evidence="4">DUF4124 domain-containing protein</fullName>
    </submittedName>
</protein>
<gene>
    <name evidence="4" type="ORF">GN331_03770</name>
</gene>
<evidence type="ECO:0000256" key="1">
    <source>
        <dbReference type="SAM" id="MobiDB-lite"/>
    </source>
</evidence>
<dbReference type="Proteomes" id="UP000479692">
    <property type="component" value="Unassembled WGS sequence"/>
</dbReference>
<organism evidence="4 5">
    <name type="scientific">Noviluteimonas gilva</name>
    <dbReference type="NCBI Taxonomy" id="2682097"/>
    <lineage>
        <taxon>Bacteria</taxon>
        <taxon>Pseudomonadati</taxon>
        <taxon>Pseudomonadota</taxon>
        <taxon>Gammaproteobacteria</taxon>
        <taxon>Lysobacterales</taxon>
        <taxon>Lysobacteraceae</taxon>
        <taxon>Noviluteimonas</taxon>
    </lineage>
</organism>
<keyword evidence="2" id="KW-0732">Signal</keyword>
<evidence type="ECO:0000259" key="3">
    <source>
        <dbReference type="Pfam" id="PF13511"/>
    </source>
</evidence>
<feature type="region of interest" description="Disordered" evidence="1">
    <location>
        <begin position="46"/>
        <end position="92"/>
    </location>
</feature>